<evidence type="ECO:0000313" key="2">
    <source>
        <dbReference type="Proteomes" id="UP001057402"/>
    </source>
</evidence>
<accession>A0ACB9MMQ7</accession>
<reference evidence="2" key="1">
    <citation type="journal article" date="2023" name="Front. Plant Sci.">
        <title>Chromosomal-level genome assembly of Melastoma candidum provides insights into trichome evolution.</title>
        <authorList>
            <person name="Zhong Y."/>
            <person name="Wu W."/>
            <person name="Sun C."/>
            <person name="Zou P."/>
            <person name="Liu Y."/>
            <person name="Dai S."/>
            <person name="Zhou R."/>
        </authorList>
    </citation>
    <scope>NUCLEOTIDE SEQUENCE [LARGE SCALE GENOMIC DNA]</scope>
</reference>
<evidence type="ECO:0000313" key="1">
    <source>
        <dbReference type="EMBL" id="KAI4325371.1"/>
    </source>
</evidence>
<protein>
    <submittedName>
        <fullName evidence="1">Uncharacterized protein</fullName>
    </submittedName>
</protein>
<sequence>MESELEGKAQPRIDNSWIFGVVNPIIDDVHSRGGGAAVKEYTAKFDKVELDTVIDDVCNLPDPVVLFKDLVIKDIITWITVKLCFPLTCLLGPSEVLVIADKYANPVHIAADLLSQAERGPDSQVVLGLVRDGFDVKSIEEEITKQCLSLRRGDFHSKALSHSFIVVARDMVESFDPGTARERRSWPDLFLGVCLSSAPPATKS</sequence>
<dbReference type="Proteomes" id="UP001057402">
    <property type="component" value="Chromosome 9"/>
</dbReference>
<gene>
    <name evidence="1" type="ORF">MLD38_030776</name>
</gene>
<keyword evidence="2" id="KW-1185">Reference proteome</keyword>
<name>A0ACB9MMQ7_9MYRT</name>
<proteinExistence type="predicted"/>
<organism evidence="1 2">
    <name type="scientific">Melastoma candidum</name>
    <dbReference type="NCBI Taxonomy" id="119954"/>
    <lineage>
        <taxon>Eukaryota</taxon>
        <taxon>Viridiplantae</taxon>
        <taxon>Streptophyta</taxon>
        <taxon>Embryophyta</taxon>
        <taxon>Tracheophyta</taxon>
        <taxon>Spermatophyta</taxon>
        <taxon>Magnoliopsida</taxon>
        <taxon>eudicotyledons</taxon>
        <taxon>Gunneridae</taxon>
        <taxon>Pentapetalae</taxon>
        <taxon>rosids</taxon>
        <taxon>malvids</taxon>
        <taxon>Myrtales</taxon>
        <taxon>Melastomataceae</taxon>
        <taxon>Melastomatoideae</taxon>
        <taxon>Melastomateae</taxon>
        <taxon>Melastoma</taxon>
    </lineage>
</organism>
<comment type="caution">
    <text evidence="1">The sequence shown here is derived from an EMBL/GenBank/DDBJ whole genome shotgun (WGS) entry which is preliminary data.</text>
</comment>
<dbReference type="EMBL" id="CM042888">
    <property type="protein sequence ID" value="KAI4325371.1"/>
    <property type="molecule type" value="Genomic_DNA"/>
</dbReference>